<evidence type="ECO:0000313" key="2">
    <source>
        <dbReference type="Proteomes" id="UP000765160"/>
    </source>
</evidence>
<dbReference type="RefSeq" id="WP_168049951.1">
    <property type="nucleotide sequence ID" value="NZ_JAATJR010000003.1"/>
</dbReference>
<comment type="caution">
    <text evidence="1">The sequence shown here is derived from an EMBL/GenBank/DDBJ whole genome shotgun (WGS) entry which is preliminary data.</text>
</comment>
<gene>
    <name evidence="1" type="ORF">HB662_12080</name>
</gene>
<name>A0ABX1EZI1_9PROT</name>
<reference evidence="1 2" key="1">
    <citation type="submission" date="2020-03" db="EMBL/GenBank/DDBJ databases">
        <title>Roseomonas selenitidurans sp. nov. isolated from soil.</title>
        <authorList>
            <person name="Liu H."/>
        </authorList>
    </citation>
    <scope>NUCLEOTIDE SEQUENCE [LARGE SCALE GENOMIC DNA]</scope>
    <source>
        <strain evidence="1 2">JCM 15073</strain>
    </source>
</reference>
<evidence type="ECO:0000313" key="1">
    <source>
        <dbReference type="EMBL" id="NKE45518.1"/>
    </source>
</evidence>
<accession>A0ABX1EZI1</accession>
<organism evidence="1 2">
    <name type="scientific">Falsiroseomonas frigidaquae</name>
    <dbReference type="NCBI Taxonomy" id="487318"/>
    <lineage>
        <taxon>Bacteria</taxon>
        <taxon>Pseudomonadati</taxon>
        <taxon>Pseudomonadota</taxon>
        <taxon>Alphaproteobacteria</taxon>
        <taxon>Acetobacterales</taxon>
        <taxon>Roseomonadaceae</taxon>
        <taxon>Falsiroseomonas</taxon>
    </lineage>
</organism>
<keyword evidence="2" id="KW-1185">Reference proteome</keyword>
<sequence>MSATHSFGPFGFRAPTPIRDFLRGLRRWLTYRPERRYLGGRGRGPG</sequence>
<proteinExistence type="predicted"/>
<dbReference type="Proteomes" id="UP000765160">
    <property type="component" value="Unassembled WGS sequence"/>
</dbReference>
<dbReference type="EMBL" id="JAAVTX010000003">
    <property type="protein sequence ID" value="NKE45518.1"/>
    <property type="molecule type" value="Genomic_DNA"/>
</dbReference>
<protein>
    <submittedName>
        <fullName evidence="1">Uncharacterized protein</fullName>
    </submittedName>
</protein>